<gene>
    <name evidence="2" type="ordered locus">CLM_1482</name>
</gene>
<dbReference type="HOGENOM" id="CLU_1701151_0_0_9"/>
<dbReference type="Proteomes" id="UP000001374">
    <property type="component" value="Chromosome"/>
</dbReference>
<dbReference type="EMBL" id="CP001581">
    <property type="protein sequence ID" value="ACO86483.1"/>
    <property type="molecule type" value="Genomic_DNA"/>
</dbReference>
<organism evidence="2 3">
    <name type="scientific">Clostridium botulinum (strain Kyoto / Type A2)</name>
    <dbReference type="NCBI Taxonomy" id="536232"/>
    <lineage>
        <taxon>Bacteria</taxon>
        <taxon>Bacillati</taxon>
        <taxon>Bacillota</taxon>
        <taxon>Clostridia</taxon>
        <taxon>Eubacteriales</taxon>
        <taxon>Clostridiaceae</taxon>
        <taxon>Clostridium</taxon>
    </lineage>
</organism>
<dbReference type="eggNOG" id="ENOG503370Y">
    <property type="taxonomic scope" value="Bacteria"/>
</dbReference>
<dbReference type="InterPro" id="IPR019715">
    <property type="entry name" value="Haemolysin_XhlA"/>
</dbReference>
<reference evidence="2 3" key="1">
    <citation type="submission" date="2008-10" db="EMBL/GenBank/DDBJ databases">
        <title>Genome sequence of Clostridium botulinum A2 Kyoto.</title>
        <authorList>
            <person name="Shrivastava S."/>
            <person name="Brinkac L.M."/>
            <person name="Brown J.L."/>
            <person name="Bruce D."/>
            <person name="Detter C.C."/>
            <person name="Johnson E.A."/>
            <person name="Munk C.A."/>
            <person name="Smith L.A."/>
            <person name="Smith T.J."/>
            <person name="Sutton G."/>
            <person name="Brettin T.S."/>
        </authorList>
    </citation>
    <scope>NUCLEOTIDE SEQUENCE [LARGE SCALE GENOMIC DNA]</scope>
    <source>
        <strain evidence="3">Kyoto / Type A2</strain>
    </source>
</reference>
<dbReference type="KEGG" id="cby:CLM_1482"/>
<accession>C1FLG0</accession>
<feature type="transmembrane region" description="Helical" evidence="1">
    <location>
        <begin position="61"/>
        <end position="83"/>
    </location>
</feature>
<evidence type="ECO:0000256" key="1">
    <source>
        <dbReference type="SAM" id="Phobius"/>
    </source>
</evidence>
<evidence type="ECO:0008006" key="4">
    <source>
        <dbReference type="Google" id="ProtNLM"/>
    </source>
</evidence>
<keyword evidence="1" id="KW-0812">Transmembrane</keyword>
<name>C1FLG0_CLOBJ</name>
<dbReference type="Pfam" id="PF10779">
    <property type="entry name" value="XhlA"/>
    <property type="match status" value="1"/>
</dbReference>
<keyword evidence="1" id="KW-0472">Membrane</keyword>
<dbReference type="AlphaFoldDB" id="C1FLG0"/>
<feature type="transmembrane region" description="Helical" evidence="1">
    <location>
        <begin position="103"/>
        <end position="120"/>
    </location>
</feature>
<evidence type="ECO:0000313" key="2">
    <source>
        <dbReference type="EMBL" id="ACO86483.1"/>
    </source>
</evidence>
<keyword evidence="1" id="KW-1133">Transmembrane helix</keyword>
<sequence>MELKVCEEKHKRIEEKINVHDIRLNDHGKRIDKIEQNQSKTDAKIENLCDQLKQLVDIMKWYVGLTVGALVSFFFMQFSTIYLNRKVGVKMRFLEQFLQIKKIIALLTTIVFCILSAKGNLSSTEFLSVFTLIIGFYFGQSSARQAVKESKEQE</sequence>
<protein>
    <recommendedName>
        <fullName evidence="4">Hemolysin XhlA family protein</fullName>
    </recommendedName>
</protein>
<evidence type="ECO:0000313" key="3">
    <source>
        <dbReference type="Proteomes" id="UP000001374"/>
    </source>
</evidence>
<proteinExistence type="predicted"/>